<dbReference type="PANTHER" id="PTHR43817:SF1">
    <property type="entry name" value="HYDROLASE, FAMILY 43, PUTATIVE (AFU_ORTHOLOGUE AFUA_3G01660)-RELATED"/>
    <property type="match status" value="1"/>
</dbReference>
<dbReference type="Proteomes" id="UP000029108">
    <property type="component" value="Unassembled WGS sequence"/>
</dbReference>
<comment type="caution">
    <text evidence="5">The sequence shown here is derived from an EMBL/GenBank/DDBJ whole genome shotgun (WGS) entry which is preliminary data.</text>
</comment>
<keyword evidence="2" id="KW-0732">Signal</keyword>
<dbReference type="InterPro" id="IPR006710">
    <property type="entry name" value="Glyco_hydro_43"/>
</dbReference>
<dbReference type="AlphaFoldDB" id="A0A086ZLV7"/>
<comment type="similarity">
    <text evidence="1">Belongs to the glycosyl hydrolase 43 family.</text>
</comment>
<dbReference type="Pfam" id="PF04616">
    <property type="entry name" value="Glyco_hydro_43"/>
    <property type="match status" value="1"/>
</dbReference>
<evidence type="ECO:0000256" key="2">
    <source>
        <dbReference type="ARBA" id="ARBA00022729"/>
    </source>
</evidence>
<dbReference type="GO" id="GO:0005975">
    <property type="term" value="P:carbohydrate metabolic process"/>
    <property type="evidence" value="ECO:0007669"/>
    <property type="project" value="InterPro"/>
</dbReference>
<evidence type="ECO:0000256" key="4">
    <source>
        <dbReference type="ARBA" id="ARBA00023295"/>
    </source>
</evidence>
<dbReference type="EC" id="3.2.1.55" evidence="5"/>
<evidence type="ECO:0000256" key="1">
    <source>
        <dbReference type="ARBA" id="ARBA00009865"/>
    </source>
</evidence>
<evidence type="ECO:0000256" key="3">
    <source>
        <dbReference type="ARBA" id="ARBA00022801"/>
    </source>
</evidence>
<dbReference type="InterPro" id="IPR023296">
    <property type="entry name" value="Glyco_hydro_beta-prop_sf"/>
</dbReference>
<keyword evidence="4 5" id="KW-0326">Glycosidase</keyword>
<keyword evidence="6" id="KW-1185">Reference proteome</keyword>
<evidence type="ECO:0000313" key="6">
    <source>
        <dbReference type="Proteomes" id="UP000029108"/>
    </source>
</evidence>
<dbReference type="SUPFAM" id="SSF75005">
    <property type="entry name" value="Arabinanase/levansucrase/invertase"/>
    <property type="match status" value="1"/>
</dbReference>
<organism evidence="5 6">
    <name type="scientific">Bifidobacterium biavatii DSM 23969</name>
    <dbReference type="NCBI Taxonomy" id="1437608"/>
    <lineage>
        <taxon>Bacteria</taxon>
        <taxon>Bacillati</taxon>
        <taxon>Actinomycetota</taxon>
        <taxon>Actinomycetes</taxon>
        <taxon>Bifidobacteriales</taxon>
        <taxon>Bifidobacteriaceae</taxon>
        <taxon>Bifidobacterium</taxon>
    </lineage>
</organism>
<evidence type="ECO:0000313" key="5">
    <source>
        <dbReference type="EMBL" id="KFI47507.1"/>
    </source>
</evidence>
<dbReference type="PANTHER" id="PTHR43817">
    <property type="entry name" value="GLYCOSYL HYDROLASE"/>
    <property type="match status" value="1"/>
</dbReference>
<accession>A0A086ZLV7</accession>
<dbReference type="STRING" id="1437608.GCA_000771645_00459"/>
<proteinExistence type="inferred from homology"/>
<dbReference type="EMBL" id="JGYN01000034">
    <property type="protein sequence ID" value="KFI47507.1"/>
    <property type="molecule type" value="Genomic_DNA"/>
</dbReference>
<name>A0A086ZLV7_9BIFI</name>
<sequence>MDEIVWQMGVGVDCCSRRDAHLYNDVIVSILYIVVKDKSRRKAVTLSPAYSLLCYTRIPTTRDEANNEDIALSMHLALRSQTTGEWMPLNENYGIFFAAAVPRTGVTAAARRACTAAARLAAEGDDPVSAAVAVDAVMPDVDTALKSLKDPYLFRLRDGRFGIVATRTARGGEADGSERSSFLLAVSRDLRSYTQLGMVRLDTAAGVRRPAVDWDGSVERYVIRWQDDEGAPRSAFAADILAAASSEPLAVAGAAGEPYETAAVRYPALGPIVPGNVIDITEAEAAALIARFGRVYNTGASVRPFSLPADLRDGEARDAVRALGHATATLSYSDGSTANRAVDWNADQLAALADDAATGRLKPGETRRIDGRVRQTVYPVPFAVERADPSVFAWNFNGEPLFLFIATDDTDGNCIDPNDGRTHMPLRAAASIIELSDAAGGREREIDLLKRGDLNSEGRAMTGCFWAPELHVIGGRLSVLFMPCFDGEPTDPDGSPNPAAGRPDMWTGSCHIMQLKQDADGRDLDPREKANWDVPRPILDPDGGPLNPVQRISLDMTVIQDSGRWYYAWQQVGSVWIASFDPARPDRLTSKPRQIVVPEFAWDNLIAEGPNAVVHKGRIWLIYSGSLVGIDYTTGLASAPAGQRADLTDPAVWTKLDYPLQKSGVYNGEWQLGTGHGMWSRDEDGNLIYVFHNAEYDNGRYGGRDAQVRRVHWAADGMPILDMQADEELNPAYACITMEIAVR</sequence>
<gene>
    <name evidence="5" type="ORF">BBIA_1135</name>
</gene>
<reference evidence="5 6" key="1">
    <citation type="submission" date="2014-03" db="EMBL/GenBank/DDBJ databases">
        <title>Genomics of Bifidobacteria.</title>
        <authorList>
            <person name="Ventura M."/>
            <person name="Milani C."/>
            <person name="Lugli G.A."/>
        </authorList>
    </citation>
    <scope>NUCLEOTIDE SEQUENCE [LARGE SCALE GENOMIC DNA]</scope>
    <source>
        <strain evidence="5 6">DSM 23969</strain>
    </source>
</reference>
<dbReference type="eggNOG" id="COG3940">
    <property type="taxonomic scope" value="Bacteria"/>
</dbReference>
<protein>
    <submittedName>
        <fullName evidence="5">Alpha-N-arabinofuranosidase</fullName>
        <ecNumber evidence="5">3.2.1.55</ecNumber>
    </submittedName>
</protein>
<dbReference type="GO" id="GO:0046556">
    <property type="term" value="F:alpha-L-arabinofuranosidase activity"/>
    <property type="evidence" value="ECO:0007669"/>
    <property type="project" value="UniProtKB-EC"/>
</dbReference>
<keyword evidence="3 5" id="KW-0378">Hydrolase</keyword>
<dbReference type="Gene3D" id="2.115.10.20">
    <property type="entry name" value="Glycosyl hydrolase domain, family 43"/>
    <property type="match status" value="1"/>
</dbReference>